<keyword evidence="6" id="KW-0175">Coiled coil</keyword>
<organism evidence="8 9">
    <name type="scientific">Candidatus Dojkabacteria bacterium</name>
    <dbReference type="NCBI Taxonomy" id="2099670"/>
    <lineage>
        <taxon>Bacteria</taxon>
        <taxon>Candidatus Dojkabacteria</taxon>
    </lineage>
</organism>
<comment type="caution">
    <text evidence="8">The sequence shown here is derived from an EMBL/GenBank/DDBJ whole genome shotgun (WGS) entry which is preliminary data.</text>
</comment>
<keyword evidence="3 7" id="KW-0812">Transmembrane</keyword>
<dbReference type="InterPro" id="IPR023353">
    <property type="entry name" value="LemA-like_dom_sf"/>
</dbReference>
<evidence type="ECO:0000256" key="6">
    <source>
        <dbReference type="SAM" id="Coils"/>
    </source>
</evidence>
<dbReference type="EMBL" id="JAAZAL010000089">
    <property type="protein sequence ID" value="NLE31104.1"/>
    <property type="molecule type" value="Genomic_DNA"/>
</dbReference>
<keyword evidence="5 7" id="KW-0472">Membrane</keyword>
<evidence type="ECO:0000313" key="8">
    <source>
        <dbReference type="EMBL" id="NLE31104.1"/>
    </source>
</evidence>
<evidence type="ECO:0000313" key="9">
    <source>
        <dbReference type="Proteomes" id="UP000554004"/>
    </source>
</evidence>
<dbReference type="InterPro" id="IPR007156">
    <property type="entry name" value="MamQ_LemA"/>
</dbReference>
<dbReference type="GO" id="GO:0016020">
    <property type="term" value="C:membrane"/>
    <property type="evidence" value="ECO:0007669"/>
    <property type="project" value="UniProtKB-SubCell"/>
</dbReference>
<proteinExistence type="inferred from homology"/>
<gene>
    <name evidence="8" type="ORF">GX618_02405</name>
</gene>
<name>A0A847EUV1_9BACT</name>
<accession>A0A847EUV1</accession>
<sequence length="184" mass="20847">METIAFIILGAIGVIAFYVVSLNNSLVKSKLTVNEATADIETFLKQRFDMIPNLVETVKGYAKHEKGLFESVTELRSKAMGAGSIDEKIKLDGELQKGISKIFAIAEAYPELKANENFLNLQANLKDMEEEIQKSRRFYNGTVRDFNTKISVFPNSLIVKFLGFKEFPFFEATEEEKKNVEVKF</sequence>
<dbReference type="Pfam" id="PF04011">
    <property type="entry name" value="LemA"/>
    <property type="match status" value="1"/>
</dbReference>
<dbReference type="PANTHER" id="PTHR34478:SF2">
    <property type="entry name" value="MEMBRANE PROTEIN"/>
    <property type="match status" value="1"/>
</dbReference>
<dbReference type="AlphaFoldDB" id="A0A847EUV1"/>
<evidence type="ECO:0000256" key="1">
    <source>
        <dbReference type="ARBA" id="ARBA00004167"/>
    </source>
</evidence>
<comment type="subcellular location">
    <subcellularLocation>
        <location evidence="1">Membrane</location>
        <topology evidence="1">Single-pass membrane protein</topology>
    </subcellularLocation>
</comment>
<evidence type="ECO:0000256" key="7">
    <source>
        <dbReference type="SAM" id="Phobius"/>
    </source>
</evidence>
<reference evidence="8 9" key="1">
    <citation type="journal article" date="2020" name="Biotechnol. Biofuels">
        <title>New insights from the biogas microbiome by comprehensive genome-resolved metagenomics of nearly 1600 species originating from multiple anaerobic digesters.</title>
        <authorList>
            <person name="Campanaro S."/>
            <person name="Treu L."/>
            <person name="Rodriguez-R L.M."/>
            <person name="Kovalovszki A."/>
            <person name="Ziels R.M."/>
            <person name="Maus I."/>
            <person name="Zhu X."/>
            <person name="Kougias P.G."/>
            <person name="Basile A."/>
            <person name="Luo G."/>
            <person name="Schluter A."/>
            <person name="Konstantinidis K.T."/>
            <person name="Angelidaki I."/>
        </authorList>
    </citation>
    <scope>NUCLEOTIDE SEQUENCE [LARGE SCALE GENOMIC DNA]</scope>
    <source>
        <strain evidence="8">AS06rmzACSIP_421</strain>
    </source>
</reference>
<evidence type="ECO:0000256" key="2">
    <source>
        <dbReference type="ARBA" id="ARBA00008854"/>
    </source>
</evidence>
<comment type="similarity">
    <text evidence="2">Belongs to the LemA family.</text>
</comment>
<protein>
    <submittedName>
        <fullName evidence="8">LemA family protein</fullName>
    </submittedName>
</protein>
<dbReference type="PANTHER" id="PTHR34478">
    <property type="entry name" value="PROTEIN LEMA"/>
    <property type="match status" value="1"/>
</dbReference>
<feature type="transmembrane region" description="Helical" evidence="7">
    <location>
        <begin position="6"/>
        <end position="27"/>
    </location>
</feature>
<keyword evidence="4 7" id="KW-1133">Transmembrane helix</keyword>
<dbReference type="SUPFAM" id="SSF140478">
    <property type="entry name" value="LemA-like"/>
    <property type="match status" value="1"/>
</dbReference>
<evidence type="ECO:0000256" key="3">
    <source>
        <dbReference type="ARBA" id="ARBA00022692"/>
    </source>
</evidence>
<dbReference type="Proteomes" id="UP000554004">
    <property type="component" value="Unassembled WGS sequence"/>
</dbReference>
<evidence type="ECO:0000256" key="5">
    <source>
        <dbReference type="ARBA" id="ARBA00023136"/>
    </source>
</evidence>
<dbReference type="Gene3D" id="1.20.1440.20">
    <property type="entry name" value="LemA-like domain"/>
    <property type="match status" value="1"/>
</dbReference>
<evidence type="ECO:0000256" key="4">
    <source>
        <dbReference type="ARBA" id="ARBA00022989"/>
    </source>
</evidence>
<feature type="coiled-coil region" evidence="6">
    <location>
        <begin position="111"/>
        <end position="138"/>
    </location>
</feature>